<dbReference type="AlphaFoldDB" id="A0A1G1WQT1"/>
<keyword evidence="5 8" id="KW-0812">Transmembrane</keyword>
<feature type="transmembrane region" description="Helical" evidence="8">
    <location>
        <begin position="54"/>
        <end position="78"/>
    </location>
</feature>
<evidence type="ECO:0000313" key="10">
    <source>
        <dbReference type="EMBL" id="OGY30092.1"/>
    </source>
</evidence>
<protein>
    <recommendedName>
        <fullName evidence="9">Glycosyltransferase RgtA/B/C/D-like domain-containing protein</fullName>
    </recommendedName>
</protein>
<keyword evidence="2" id="KW-1003">Cell membrane</keyword>
<dbReference type="PANTHER" id="PTHR33908:SF11">
    <property type="entry name" value="MEMBRANE PROTEIN"/>
    <property type="match status" value="1"/>
</dbReference>
<gene>
    <name evidence="10" type="ORF">A3J50_03345</name>
</gene>
<feature type="transmembrane region" description="Helical" evidence="8">
    <location>
        <begin position="293"/>
        <end position="311"/>
    </location>
</feature>
<evidence type="ECO:0000256" key="1">
    <source>
        <dbReference type="ARBA" id="ARBA00004651"/>
    </source>
</evidence>
<dbReference type="Proteomes" id="UP000177821">
    <property type="component" value="Unassembled WGS sequence"/>
</dbReference>
<dbReference type="GO" id="GO:0005886">
    <property type="term" value="C:plasma membrane"/>
    <property type="evidence" value="ECO:0007669"/>
    <property type="project" value="UniProtKB-SubCell"/>
</dbReference>
<feature type="transmembrane region" description="Helical" evidence="8">
    <location>
        <begin position="206"/>
        <end position="234"/>
    </location>
</feature>
<feature type="transmembrane region" description="Helical" evidence="8">
    <location>
        <begin position="136"/>
        <end position="152"/>
    </location>
</feature>
<evidence type="ECO:0000256" key="8">
    <source>
        <dbReference type="SAM" id="Phobius"/>
    </source>
</evidence>
<dbReference type="InterPro" id="IPR050297">
    <property type="entry name" value="LipidA_mod_glycosyltrf_83"/>
</dbReference>
<dbReference type="GO" id="GO:0009103">
    <property type="term" value="P:lipopolysaccharide biosynthetic process"/>
    <property type="evidence" value="ECO:0007669"/>
    <property type="project" value="UniProtKB-ARBA"/>
</dbReference>
<evidence type="ECO:0000256" key="5">
    <source>
        <dbReference type="ARBA" id="ARBA00022692"/>
    </source>
</evidence>
<feature type="domain" description="Glycosyltransferase RgtA/B/C/D-like" evidence="9">
    <location>
        <begin position="66"/>
        <end position="221"/>
    </location>
</feature>
<keyword evidence="7 8" id="KW-0472">Membrane</keyword>
<evidence type="ECO:0000313" key="11">
    <source>
        <dbReference type="Proteomes" id="UP000177821"/>
    </source>
</evidence>
<evidence type="ECO:0000256" key="6">
    <source>
        <dbReference type="ARBA" id="ARBA00022989"/>
    </source>
</evidence>
<accession>A0A1G1WQT1</accession>
<dbReference type="Pfam" id="PF13231">
    <property type="entry name" value="PMT_2"/>
    <property type="match status" value="1"/>
</dbReference>
<sequence length="511" mass="57836">MVNLIRKNPTASCLCLLLVFSLWKVINTNAGIVSLEPDEANHIEVVRSLRESFIPRYFGIPFFYGPPLFMYLSLLVSFFTRDDFLSVRLVSLLMATLTSVVIFFYLREKVNTIVGLIGGAFYSLAPLIVFYSRVGLIETTLGFFSFLFFYLYEKAINQKRYSLFLLAGVTLGLALLTKLTALVLFLIPGLYILLKLIMVFRKKEPLDAHVFLGTILTGLIAGSIVLPILSFYYFSESVFFKEQVKYILSYGPKAVSLGEIVLGSEKFVRMYSWGTLLFLPFGLVSVAKNKKFLLFNLSFLSLLFVLLRNPLSVETLRYYVFFTPFLSIPLAVGVWHALRFVRYRPLMLVIFISLLLPFSAKAFLGSTHSAIKDTALYLKETAQDKWIYYNYWPTTFVVYTANFKGTWLSGNKFDTAAFAGGVGSKFEKIDQPSLATLKSDGGIVVLRDPFIFGEKFGRKALGEIISQKSVKLAEFTDTTAYYPHLLAGERFSVYQVTPNDLEGVNETDYVE</sequence>
<keyword evidence="3" id="KW-0328">Glycosyltransferase</keyword>
<feature type="transmembrane region" description="Helical" evidence="8">
    <location>
        <begin position="164"/>
        <end position="194"/>
    </location>
</feature>
<name>A0A1G1WQT1_9BACT</name>
<evidence type="ECO:0000256" key="7">
    <source>
        <dbReference type="ARBA" id="ARBA00023136"/>
    </source>
</evidence>
<keyword evidence="4" id="KW-0808">Transferase</keyword>
<organism evidence="10 11">
    <name type="scientific">Candidatus Woykebacteria bacterium RIFCSPHIGHO2_02_FULL_43_16b</name>
    <dbReference type="NCBI Taxonomy" id="1802601"/>
    <lineage>
        <taxon>Bacteria</taxon>
        <taxon>Candidatus Woykeibacteriota</taxon>
    </lineage>
</organism>
<feature type="transmembrane region" description="Helical" evidence="8">
    <location>
        <begin position="317"/>
        <end position="338"/>
    </location>
</feature>
<dbReference type="EMBL" id="MHCX01000008">
    <property type="protein sequence ID" value="OGY30092.1"/>
    <property type="molecule type" value="Genomic_DNA"/>
</dbReference>
<evidence type="ECO:0000256" key="2">
    <source>
        <dbReference type="ARBA" id="ARBA00022475"/>
    </source>
</evidence>
<feature type="transmembrane region" description="Helical" evidence="8">
    <location>
        <begin position="270"/>
        <end position="286"/>
    </location>
</feature>
<dbReference type="InterPro" id="IPR038731">
    <property type="entry name" value="RgtA/B/C-like"/>
</dbReference>
<evidence type="ECO:0000256" key="4">
    <source>
        <dbReference type="ARBA" id="ARBA00022679"/>
    </source>
</evidence>
<proteinExistence type="predicted"/>
<dbReference type="PANTHER" id="PTHR33908">
    <property type="entry name" value="MANNOSYLTRANSFERASE YKCB-RELATED"/>
    <property type="match status" value="1"/>
</dbReference>
<comment type="subcellular location">
    <subcellularLocation>
        <location evidence="1">Cell membrane</location>
        <topology evidence="1">Multi-pass membrane protein</topology>
    </subcellularLocation>
</comment>
<evidence type="ECO:0000259" key="9">
    <source>
        <dbReference type="Pfam" id="PF13231"/>
    </source>
</evidence>
<comment type="caution">
    <text evidence="10">The sequence shown here is derived from an EMBL/GenBank/DDBJ whole genome shotgun (WGS) entry which is preliminary data.</text>
</comment>
<evidence type="ECO:0000256" key="3">
    <source>
        <dbReference type="ARBA" id="ARBA00022676"/>
    </source>
</evidence>
<dbReference type="GO" id="GO:0016763">
    <property type="term" value="F:pentosyltransferase activity"/>
    <property type="evidence" value="ECO:0007669"/>
    <property type="project" value="TreeGrafter"/>
</dbReference>
<feature type="transmembrane region" description="Helical" evidence="8">
    <location>
        <begin position="112"/>
        <end position="131"/>
    </location>
</feature>
<feature type="transmembrane region" description="Helical" evidence="8">
    <location>
        <begin position="345"/>
        <end position="364"/>
    </location>
</feature>
<keyword evidence="6 8" id="KW-1133">Transmembrane helix</keyword>
<reference evidence="10 11" key="1">
    <citation type="journal article" date="2016" name="Nat. Commun.">
        <title>Thousands of microbial genomes shed light on interconnected biogeochemical processes in an aquifer system.</title>
        <authorList>
            <person name="Anantharaman K."/>
            <person name="Brown C.T."/>
            <person name="Hug L.A."/>
            <person name="Sharon I."/>
            <person name="Castelle C.J."/>
            <person name="Probst A.J."/>
            <person name="Thomas B.C."/>
            <person name="Singh A."/>
            <person name="Wilkins M.J."/>
            <person name="Karaoz U."/>
            <person name="Brodie E.L."/>
            <person name="Williams K.H."/>
            <person name="Hubbard S.S."/>
            <person name="Banfield J.F."/>
        </authorList>
    </citation>
    <scope>NUCLEOTIDE SEQUENCE [LARGE SCALE GENOMIC DNA]</scope>
</reference>
<feature type="transmembrane region" description="Helical" evidence="8">
    <location>
        <begin position="85"/>
        <end position="106"/>
    </location>
</feature>